<reference evidence="2 3" key="1">
    <citation type="submission" date="2019-05" db="EMBL/GenBank/DDBJ databases">
        <authorList>
            <person name="Pankratov T."/>
            <person name="Grouzdev D."/>
        </authorList>
    </citation>
    <scope>NUCLEOTIDE SEQUENCE [LARGE SCALE GENOMIC DNA]</scope>
    <source>
        <strain evidence="2 3">KEBCLARHB70R</strain>
    </source>
</reference>
<name>A0A5R9J479_9PROT</name>
<organism evidence="2 3">
    <name type="scientific">Lichenicoccus roseus</name>
    <dbReference type="NCBI Taxonomy" id="2683649"/>
    <lineage>
        <taxon>Bacteria</taxon>
        <taxon>Pseudomonadati</taxon>
        <taxon>Pseudomonadota</taxon>
        <taxon>Alphaproteobacteria</taxon>
        <taxon>Acetobacterales</taxon>
        <taxon>Acetobacteraceae</taxon>
        <taxon>Lichenicoccus</taxon>
    </lineage>
</organism>
<accession>A0A5R9J479</accession>
<keyword evidence="3" id="KW-1185">Reference proteome</keyword>
<dbReference type="PANTHER" id="PTHR38463">
    <property type="entry name" value="STRESS RESPONSE PROTEIN YSNF"/>
    <property type="match status" value="1"/>
</dbReference>
<dbReference type="PANTHER" id="PTHR38463:SF1">
    <property type="entry name" value="STRESS RESPONSE PROTEIN YSNF"/>
    <property type="match status" value="1"/>
</dbReference>
<evidence type="ECO:0000313" key="3">
    <source>
        <dbReference type="Proteomes" id="UP000305654"/>
    </source>
</evidence>
<dbReference type="InterPro" id="IPR019060">
    <property type="entry name" value="DUF2382"/>
</dbReference>
<dbReference type="Pfam" id="PF09557">
    <property type="entry name" value="DUF2382"/>
    <property type="match status" value="1"/>
</dbReference>
<comment type="caution">
    <text evidence="2">The sequence shown here is derived from an EMBL/GenBank/DDBJ whole genome shotgun (WGS) entry which is preliminary data.</text>
</comment>
<evidence type="ECO:0000313" key="2">
    <source>
        <dbReference type="EMBL" id="TLU71673.1"/>
    </source>
</evidence>
<dbReference type="OrthoDB" id="7269603at2"/>
<dbReference type="InterPro" id="IPR052967">
    <property type="entry name" value="Stress_Response_Assoc"/>
</dbReference>
<dbReference type="AlphaFoldDB" id="A0A5R9J479"/>
<protein>
    <submittedName>
        <fullName evidence="2">DUF2382 domain-containing protein</fullName>
    </submittedName>
</protein>
<dbReference type="RefSeq" id="WP_138326743.1">
    <property type="nucleotide sequence ID" value="NZ_VCDI01000005.1"/>
</dbReference>
<dbReference type="EMBL" id="VCDI01000005">
    <property type="protein sequence ID" value="TLU71673.1"/>
    <property type="molecule type" value="Genomic_DNA"/>
</dbReference>
<feature type="domain" description="DUF2382" evidence="1">
    <location>
        <begin position="143"/>
        <end position="252"/>
    </location>
</feature>
<gene>
    <name evidence="2" type="ORF">FE263_14465</name>
</gene>
<proteinExistence type="predicted"/>
<evidence type="ECO:0000259" key="1">
    <source>
        <dbReference type="Pfam" id="PF09557"/>
    </source>
</evidence>
<dbReference type="Proteomes" id="UP000305654">
    <property type="component" value="Unassembled WGS sequence"/>
</dbReference>
<sequence length="265" mass="28970">MTDETIVAVFDEPAHAEAAKRDLLAAGIPAEAISHYAGSTTEARSASTVAPAQEQGFWSRLLGGEPDHHPSVFDRSVESGSTVLTVRTPAQHVESVGGILERHNPIDLDERAGAYGATQDAPAQDYRSTAAPVATRGEDAASLQLSEERLEVGKRLVNRGTTRVRRYVTEIPVEQQVRLHDETVGIERVPVTDGRPVSEAAFTDRTIEMTESSEEAVVGKTAHVYEEVALRRQEAERVETVRDTVRREDVEVTEAPDTLRTPKKI</sequence>